<dbReference type="Gene3D" id="3.40.1410.10">
    <property type="entry name" value="Chorismate lyase-like"/>
    <property type="match status" value="1"/>
</dbReference>
<protein>
    <submittedName>
        <fullName evidence="5">GntR family transcriptional regulator</fullName>
    </submittedName>
</protein>
<dbReference type="InterPro" id="IPR050679">
    <property type="entry name" value="Bact_HTH_transcr_reg"/>
</dbReference>
<keyword evidence="6" id="KW-1185">Reference proteome</keyword>
<reference evidence="5 6" key="1">
    <citation type="submission" date="2021-08" db="EMBL/GenBank/DDBJ databases">
        <title>Collinsella faecalis sp. nov. isolated from swine faeces.</title>
        <authorList>
            <person name="Oh B.S."/>
            <person name="Lee J.H."/>
        </authorList>
    </citation>
    <scope>NUCLEOTIDE SEQUENCE [LARGE SCALE GENOMIC DNA]</scope>
    <source>
        <strain evidence="5 6">AGMB00827</strain>
    </source>
</reference>
<name>A0ABS7MJH5_9ACTN</name>
<keyword evidence="3" id="KW-0804">Transcription</keyword>
<dbReference type="RefSeq" id="WP_222199230.1">
    <property type="nucleotide sequence ID" value="NZ_JAIMFO010000005.1"/>
</dbReference>
<dbReference type="SUPFAM" id="SSF46785">
    <property type="entry name" value="Winged helix' DNA-binding domain"/>
    <property type="match status" value="1"/>
</dbReference>
<dbReference type="EMBL" id="JAIMFO010000005">
    <property type="protein sequence ID" value="MBY4797516.1"/>
    <property type="molecule type" value="Genomic_DNA"/>
</dbReference>
<evidence type="ECO:0000256" key="2">
    <source>
        <dbReference type="ARBA" id="ARBA00023125"/>
    </source>
</evidence>
<accession>A0ABS7MJH5</accession>
<dbReference type="Gene3D" id="1.10.10.10">
    <property type="entry name" value="Winged helix-like DNA-binding domain superfamily/Winged helix DNA-binding domain"/>
    <property type="match status" value="1"/>
</dbReference>
<sequence>MLKYEAIAEDLRKQIEDGTLGQNERLPTVVELCHAYGVSKITIRRAMERLKKDGLVSSRRGSGTFVKRSASFEENPLVTGLNEHAEGFTAQHAKAGDAVSSEVYDFAVITPPAEVAELLGLSAEDFTYYHCRTRIANDLPIAIEYTYMSLALIPGLKLHHLYESVYRYLREEVGLKLGSFHRAIRAVPATEEEATRLKTEPGAPLLELEQVGYLDSGIPFEYSRTRNVGSRYVLNNITLA</sequence>
<dbReference type="InterPro" id="IPR028978">
    <property type="entry name" value="Chorismate_lyase_/UTRA_dom_sf"/>
</dbReference>
<keyword evidence="2" id="KW-0238">DNA-binding</keyword>
<evidence type="ECO:0000313" key="5">
    <source>
        <dbReference type="EMBL" id="MBY4797516.1"/>
    </source>
</evidence>
<dbReference type="InterPro" id="IPR011663">
    <property type="entry name" value="UTRA"/>
</dbReference>
<evidence type="ECO:0000259" key="4">
    <source>
        <dbReference type="PROSITE" id="PS50949"/>
    </source>
</evidence>
<keyword evidence="1" id="KW-0805">Transcription regulation</keyword>
<dbReference type="Proteomes" id="UP000700908">
    <property type="component" value="Unassembled WGS sequence"/>
</dbReference>
<comment type="caution">
    <text evidence="5">The sequence shown here is derived from an EMBL/GenBank/DDBJ whole genome shotgun (WGS) entry which is preliminary data.</text>
</comment>
<feature type="domain" description="HTH gntR-type" evidence="4">
    <location>
        <begin position="1"/>
        <end position="69"/>
    </location>
</feature>
<dbReference type="SMART" id="SM00345">
    <property type="entry name" value="HTH_GNTR"/>
    <property type="match status" value="1"/>
</dbReference>
<gene>
    <name evidence="5" type="ORF">K6V98_03980</name>
</gene>
<evidence type="ECO:0000313" key="6">
    <source>
        <dbReference type="Proteomes" id="UP000700908"/>
    </source>
</evidence>
<dbReference type="SUPFAM" id="SSF64288">
    <property type="entry name" value="Chorismate lyase-like"/>
    <property type="match status" value="1"/>
</dbReference>
<dbReference type="InterPro" id="IPR036388">
    <property type="entry name" value="WH-like_DNA-bd_sf"/>
</dbReference>
<dbReference type="SMART" id="SM00866">
    <property type="entry name" value="UTRA"/>
    <property type="match status" value="1"/>
</dbReference>
<dbReference type="InterPro" id="IPR036390">
    <property type="entry name" value="WH_DNA-bd_sf"/>
</dbReference>
<dbReference type="Pfam" id="PF07702">
    <property type="entry name" value="UTRA"/>
    <property type="match status" value="1"/>
</dbReference>
<proteinExistence type="predicted"/>
<dbReference type="Pfam" id="PF00392">
    <property type="entry name" value="GntR"/>
    <property type="match status" value="1"/>
</dbReference>
<evidence type="ECO:0000256" key="1">
    <source>
        <dbReference type="ARBA" id="ARBA00023015"/>
    </source>
</evidence>
<dbReference type="InterPro" id="IPR000524">
    <property type="entry name" value="Tscrpt_reg_HTH_GntR"/>
</dbReference>
<dbReference type="PROSITE" id="PS50949">
    <property type="entry name" value="HTH_GNTR"/>
    <property type="match status" value="1"/>
</dbReference>
<dbReference type="PANTHER" id="PTHR44846:SF5">
    <property type="entry name" value="HTH-TYPE TRANSCRIPTIONAL REGULATOR GMUR"/>
    <property type="match status" value="1"/>
</dbReference>
<organism evidence="5 6">
    <name type="scientific">Collinsella ureilytica</name>
    <dbReference type="NCBI Taxonomy" id="2869515"/>
    <lineage>
        <taxon>Bacteria</taxon>
        <taxon>Bacillati</taxon>
        <taxon>Actinomycetota</taxon>
        <taxon>Coriobacteriia</taxon>
        <taxon>Coriobacteriales</taxon>
        <taxon>Coriobacteriaceae</taxon>
        <taxon>Collinsella</taxon>
    </lineage>
</organism>
<dbReference type="PANTHER" id="PTHR44846">
    <property type="entry name" value="MANNOSYL-D-GLYCERATE TRANSPORT/METABOLISM SYSTEM REPRESSOR MNGR-RELATED"/>
    <property type="match status" value="1"/>
</dbReference>
<evidence type="ECO:0000256" key="3">
    <source>
        <dbReference type="ARBA" id="ARBA00023163"/>
    </source>
</evidence>
<dbReference type="PRINTS" id="PR00035">
    <property type="entry name" value="HTHGNTR"/>
</dbReference>
<dbReference type="CDD" id="cd07377">
    <property type="entry name" value="WHTH_GntR"/>
    <property type="match status" value="1"/>
</dbReference>